<dbReference type="EMBL" id="RBKT01000001">
    <property type="protein sequence ID" value="RKR85939.1"/>
    <property type="molecule type" value="Genomic_DNA"/>
</dbReference>
<dbReference type="SUPFAM" id="SSF55874">
    <property type="entry name" value="ATPase domain of HSP90 chaperone/DNA topoisomerase II/histidine kinase"/>
    <property type="match status" value="1"/>
</dbReference>
<evidence type="ECO:0000256" key="1">
    <source>
        <dbReference type="ARBA" id="ARBA00022527"/>
    </source>
</evidence>
<dbReference type="PANTHER" id="PTHR35526:SF3">
    <property type="entry name" value="ANTI-SIGMA-F FACTOR RSBW"/>
    <property type="match status" value="1"/>
</dbReference>
<accession>A0A495JD00</accession>
<gene>
    <name evidence="3" type="ORF">BDK92_0157</name>
</gene>
<name>A0A495JD00_9ACTN</name>
<evidence type="ECO:0000259" key="2">
    <source>
        <dbReference type="Pfam" id="PF13581"/>
    </source>
</evidence>
<evidence type="ECO:0000313" key="3">
    <source>
        <dbReference type="EMBL" id="RKR85939.1"/>
    </source>
</evidence>
<keyword evidence="1" id="KW-0808">Transferase</keyword>
<comment type="caution">
    <text evidence="3">The sequence shown here is derived from an EMBL/GenBank/DDBJ whole genome shotgun (WGS) entry which is preliminary data.</text>
</comment>
<dbReference type="InterPro" id="IPR003594">
    <property type="entry name" value="HATPase_dom"/>
</dbReference>
<dbReference type="InterPro" id="IPR036890">
    <property type="entry name" value="HATPase_C_sf"/>
</dbReference>
<evidence type="ECO:0000313" key="4">
    <source>
        <dbReference type="Proteomes" id="UP000277671"/>
    </source>
</evidence>
<keyword evidence="1" id="KW-0418">Kinase</keyword>
<keyword evidence="1" id="KW-0723">Serine/threonine-protein kinase</keyword>
<dbReference type="InterPro" id="IPR050267">
    <property type="entry name" value="Anti-sigma-factor_SerPK"/>
</dbReference>
<dbReference type="Pfam" id="PF13581">
    <property type="entry name" value="HATPase_c_2"/>
    <property type="match status" value="1"/>
</dbReference>
<dbReference type="Proteomes" id="UP000277671">
    <property type="component" value="Unassembled WGS sequence"/>
</dbReference>
<keyword evidence="4" id="KW-1185">Reference proteome</keyword>
<dbReference type="PANTHER" id="PTHR35526">
    <property type="entry name" value="ANTI-SIGMA-F FACTOR RSBW-RELATED"/>
    <property type="match status" value="1"/>
</dbReference>
<dbReference type="AlphaFoldDB" id="A0A495JD00"/>
<feature type="domain" description="Histidine kinase/HSP90-like ATPase" evidence="2">
    <location>
        <begin position="24"/>
        <end position="137"/>
    </location>
</feature>
<dbReference type="RefSeq" id="WP_170208442.1">
    <property type="nucleotide sequence ID" value="NZ_RBKT01000001.1"/>
</dbReference>
<dbReference type="GO" id="GO:0004674">
    <property type="term" value="F:protein serine/threonine kinase activity"/>
    <property type="evidence" value="ECO:0007669"/>
    <property type="project" value="UniProtKB-KW"/>
</dbReference>
<reference evidence="3 4" key="1">
    <citation type="submission" date="2018-10" db="EMBL/GenBank/DDBJ databases">
        <title>Sequencing the genomes of 1000 actinobacteria strains.</title>
        <authorList>
            <person name="Klenk H.-P."/>
        </authorList>
    </citation>
    <scope>NUCLEOTIDE SEQUENCE [LARGE SCALE GENOMIC DNA]</scope>
    <source>
        <strain evidence="3 4">DSM 45175</strain>
    </source>
</reference>
<organism evidence="3 4">
    <name type="scientific">Micromonospora pisi</name>
    <dbReference type="NCBI Taxonomy" id="589240"/>
    <lineage>
        <taxon>Bacteria</taxon>
        <taxon>Bacillati</taxon>
        <taxon>Actinomycetota</taxon>
        <taxon>Actinomycetes</taxon>
        <taxon>Micromonosporales</taxon>
        <taxon>Micromonosporaceae</taxon>
        <taxon>Micromonospora</taxon>
    </lineage>
</organism>
<dbReference type="CDD" id="cd16936">
    <property type="entry name" value="HATPase_RsbW-like"/>
    <property type="match status" value="1"/>
</dbReference>
<proteinExistence type="predicted"/>
<sequence length="151" mass="16453">MSGHLPNQAPPAEVERLLFVTEFDAENFTEVRHEVDAHIRQCQIPPEKAADFVAAVNEVMINAVRHGGGRGVLRLWRDVHLQCEVRDHGPGFVAERYLNRDRRPNPSAEGGMGLWIVQHTTDLLSIVSGAAGTTVVIGAALPPPAPPGETR</sequence>
<protein>
    <submittedName>
        <fullName evidence="3">Anti-sigma regulatory factor (Ser/Thr protein kinase)</fullName>
    </submittedName>
</protein>
<dbReference type="Gene3D" id="3.30.565.10">
    <property type="entry name" value="Histidine kinase-like ATPase, C-terminal domain"/>
    <property type="match status" value="1"/>
</dbReference>